<proteinExistence type="predicted"/>
<evidence type="ECO:0000313" key="2">
    <source>
        <dbReference type="EMBL" id="CAK0909300.1"/>
    </source>
</evidence>
<comment type="caution">
    <text evidence="2">The sequence shown here is derived from an EMBL/GenBank/DDBJ whole genome shotgun (WGS) entry which is preliminary data.</text>
</comment>
<feature type="compositionally biased region" description="Low complexity" evidence="1">
    <location>
        <begin position="165"/>
        <end position="176"/>
    </location>
</feature>
<dbReference type="Proteomes" id="UP001189429">
    <property type="component" value="Unassembled WGS sequence"/>
</dbReference>
<keyword evidence="3" id="KW-1185">Reference proteome</keyword>
<feature type="region of interest" description="Disordered" evidence="1">
    <location>
        <begin position="86"/>
        <end position="176"/>
    </location>
</feature>
<sequence>GPTGRGSTAADLHEILRRAGWACSAERLGNETFPDRPGARAGRWQLGSGELTPRSLDGDLERSCDALGGARSLLGPAGAGFGLAPQPSWAGALERETPPAWAGGGQLAPAPARRAPAASAPPAVEAASAAASALEGGPRRLGQRCGGRPRGGPRRHAAARRRAPYRACPQPAAGDI</sequence>
<feature type="compositionally biased region" description="Low complexity" evidence="1">
    <location>
        <begin position="107"/>
        <end position="136"/>
    </location>
</feature>
<reference evidence="2" key="1">
    <citation type="submission" date="2023-10" db="EMBL/GenBank/DDBJ databases">
        <authorList>
            <person name="Chen Y."/>
            <person name="Shah S."/>
            <person name="Dougan E. K."/>
            <person name="Thang M."/>
            <person name="Chan C."/>
        </authorList>
    </citation>
    <scope>NUCLEOTIDE SEQUENCE [LARGE SCALE GENOMIC DNA]</scope>
</reference>
<evidence type="ECO:0000313" key="3">
    <source>
        <dbReference type="Proteomes" id="UP001189429"/>
    </source>
</evidence>
<feature type="non-terminal residue" evidence="2">
    <location>
        <position position="1"/>
    </location>
</feature>
<protein>
    <submittedName>
        <fullName evidence="2">Uncharacterized protein</fullName>
    </submittedName>
</protein>
<dbReference type="EMBL" id="CAUYUJ010022170">
    <property type="protein sequence ID" value="CAK0909300.1"/>
    <property type="molecule type" value="Genomic_DNA"/>
</dbReference>
<evidence type="ECO:0000256" key="1">
    <source>
        <dbReference type="SAM" id="MobiDB-lite"/>
    </source>
</evidence>
<accession>A0ABN9Y9E7</accession>
<feature type="compositionally biased region" description="Basic residues" evidence="1">
    <location>
        <begin position="151"/>
        <end position="164"/>
    </location>
</feature>
<feature type="region of interest" description="Disordered" evidence="1">
    <location>
        <begin position="28"/>
        <end position="57"/>
    </location>
</feature>
<organism evidence="2 3">
    <name type="scientific">Prorocentrum cordatum</name>
    <dbReference type="NCBI Taxonomy" id="2364126"/>
    <lineage>
        <taxon>Eukaryota</taxon>
        <taxon>Sar</taxon>
        <taxon>Alveolata</taxon>
        <taxon>Dinophyceae</taxon>
        <taxon>Prorocentrales</taxon>
        <taxon>Prorocentraceae</taxon>
        <taxon>Prorocentrum</taxon>
    </lineage>
</organism>
<feature type="non-terminal residue" evidence="2">
    <location>
        <position position="176"/>
    </location>
</feature>
<gene>
    <name evidence="2" type="ORF">PCOR1329_LOCUS83745</name>
</gene>
<name>A0ABN9Y9E7_9DINO</name>